<dbReference type="SUPFAM" id="SSF54928">
    <property type="entry name" value="RNA-binding domain, RBD"/>
    <property type="match status" value="1"/>
</dbReference>
<feature type="region of interest" description="Disordered" evidence="15">
    <location>
        <begin position="452"/>
        <end position="479"/>
    </location>
</feature>
<evidence type="ECO:0000256" key="9">
    <source>
        <dbReference type="ARBA" id="ARBA00022723"/>
    </source>
</evidence>
<evidence type="ECO:0000256" key="7">
    <source>
        <dbReference type="ARBA" id="ARBA00022490"/>
    </source>
</evidence>
<dbReference type="InterPro" id="IPR006941">
    <property type="entry name" value="RNase_CAF1"/>
</dbReference>
<evidence type="ECO:0000256" key="3">
    <source>
        <dbReference type="ARBA" id="ARBA00004496"/>
    </source>
</evidence>
<dbReference type="CDD" id="cd02637">
    <property type="entry name" value="R3H_PARN"/>
    <property type="match status" value="1"/>
</dbReference>
<dbReference type="InterPro" id="IPR014789">
    <property type="entry name" value="PolyA-riboNase_RNA-binding"/>
</dbReference>
<name>V4BWG5_LOTGI</name>
<dbReference type="InterPro" id="IPR051181">
    <property type="entry name" value="CAF1_poly(A)_ribonucleases"/>
</dbReference>
<dbReference type="PROSITE" id="PS51061">
    <property type="entry name" value="R3H"/>
    <property type="match status" value="1"/>
</dbReference>
<evidence type="ECO:0000256" key="12">
    <source>
        <dbReference type="ARBA" id="ARBA00022884"/>
    </source>
</evidence>
<dbReference type="GO" id="GO:0000289">
    <property type="term" value="P:nuclear-transcribed mRNA poly(A) tail shortening"/>
    <property type="evidence" value="ECO:0007669"/>
    <property type="project" value="TreeGrafter"/>
</dbReference>
<dbReference type="InterPro" id="IPR001374">
    <property type="entry name" value="R3H_dom"/>
</dbReference>
<dbReference type="GO" id="GO:0005737">
    <property type="term" value="C:cytoplasm"/>
    <property type="evidence" value="ECO:0007669"/>
    <property type="project" value="UniProtKB-SubCell"/>
</dbReference>
<keyword evidence="18" id="KW-1185">Reference proteome</keyword>
<dbReference type="SUPFAM" id="SSF82708">
    <property type="entry name" value="R3H domain"/>
    <property type="match status" value="1"/>
</dbReference>
<evidence type="ECO:0000256" key="15">
    <source>
        <dbReference type="SAM" id="MobiDB-lite"/>
    </source>
</evidence>
<accession>V4BWG5</accession>
<dbReference type="Gene3D" id="3.30.420.10">
    <property type="entry name" value="Ribonuclease H-like superfamily/Ribonuclease H"/>
    <property type="match status" value="2"/>
</dbReference>
<evidence type="ECO:0000256" key="6">
    <source>
        <dbReference type="ARBA" id="ARBA00015918"/>
    </source>
</evidence>
<dbReference type="KEGG" id="lgi:LOTGIDRAFT_216162"/>
<dbReference type="HOGENOM" id="CLU_018030_1_1_1"/>
<dbReference type="GO" id="GO:1990431">
    <property type="term" value="P:priRNA 3'-end processing"/>
    <property type="evidence" value="ECO:0007669"/>
    <property type="project" value="TreeGrafter"/>
</dbReference>
<comment type="subcellular location">
    <subcellularLocation>
        <location evidence="3">Cytoplasm</location>
    </subcellularLocation>
    <subcellularLocation>
        <location evidence="2">Nucleus</location>
    </subcellularLocation>
</comment>
<evidence type="ECO:0000256" key="4">
    <source>
        <dbReference type="ARBA" id="ARBA00008372"/>
    </source>
</evidence>
<dbReference type="GO" id="GO:0046872">
    <property type="term" value="F:metal ion binding"/>
    <property type="evidence" value="ECO:0007669"/>
    <property type="project" value="UniProtKB-KW"/>
</dbReference>
<dbReference type="GO" id="GO:0004535">
    <property type="term" value="F:poly(A)-specific ribonuclease activity"/>
    <property type="evidence" value="ECO:0007669"/>
    <property type="project" value="UniProtKB-EC"/>
</dbReference>
<evidence type="ECO:0000256" key="2">
    <source>
        <dbReference type="ARBA" id="ARBA00004123"/>
    </source>
</evidence>
<dbReference type="Gene3D" id="3.30.70.330">
    <property type="match status" value="1"/>
</dbReference>
<dbReference type="CTD" id="20246621"/>
<dbReference type="CDD" id="cd12428">
    <property type="entry name" value="RRM_PARN"/>
    <property type="match status" value="1"/>
</dbReference>
<dbReference type="AlphaFoldDB" id="V4BWG5"/>
<dbReference type="InterPro" id="IPR012677">
    <property type="entry name" value="Nucleotide-bd_a/b_plait_sf"/>
</dbReference>
<keyword evidence="12" id="KW-0694">RNA-binding</keyword>
<dbReference type="GO" id="GO:0003723">
    <property type="term" value="F:RNA binding"/>
    <property type="evidence" value="ECO:0007669"/>
    <property type="project" value="UniProtKB-KW"/>
</dbReference>
<evidence type="ECO:0000259" key="16">
    <source>
        <dbReference type="PROSITE" id="PS51061"/>
    </source>
</evidence>
<dbReference type="EC" id="3.1.13.4" evidence="5"/>
<keyword evidence="8" id="KW-0540">Nuclease</keyword>
<dbReference type="EMBL" id="KB201931">
    <property type="protein sequence ID" value="ESO93334.1"/>
    <property type="molecule type" value="Genomic_DNA"/>
</dbReference>
<dbReference type="GO" id="GO:1990432">
    <property type="term" value="P:siRNA 3'-end processing"/>
    <property type="evidence" value="ECO:0007669"/>
    <property type="project" value="TreeGrafter"/>
</dbReference>
<sequence>MDFIILQFGLCTFKFDNKKKRLTAQPYNFQIFPRPYSHQAPDRRFMCQSSSIDFLVSQGFDFNKVFYEDNTCLSIQTNAEVAQGRSCKLLNISGNARIIDMGPNKGPIAIPDDQKDFINGIVDSISCFMDKNDEQSLDLPSCNGFQRKLIYQTVRAKFTSVHLEAKKGEKKERYICVTKVSGEEELKMREGAKQAAERAEIDDAVGFSKVIRKLSQSGKIIVGHNMLLDVLHTIDQFHFPLPDEYEDFKSMVKCIFPKLVDTKLMAQNHPFKDLIHCSVLNDLHRILSHKPFQLPEVDFPESFKQYSADSKYHEAGYDAFITGLCFATMKNFLGSFQKPQKDFVSPTSPLIEPFMNKLFMMRNFEVPYMNLNGPDLQANRDHVFYLIMPKDWKSNDVSNLFTDYGNVQVFWIDDMSALVSLYKKDNWKNAYNGLSGKNTNYEIRTYQSFVTGKKDNENKNHPQRKRHIEEVEEDIPKKK</sequence>
<dbReference type="InterPro" id="IPR036397">
    <property type="entry name" value="RNaseH_sf"/>
</dbReference>
<evidence type="ECO:0000256" key="14">
    <source>
        <dbReference type="ARBA" id="ARBA00031923"/>
    </source>
</evidence>
<keyword evidence="9" id="KW-0479">Metal-binding</keyword>
<evidence type="ECO:0000256" key="8">
    <source>
        <dbReference type="ARBA" id="ARBA00022722"/>
    </source>
</evidence>
<evidence type="ECO:0000313" key="18">
    <source>
        <dbReference type="Proteomes" id="UP000030746"/>
    </source>
</evidence>
<evidence type="ECO:0000256" key="10">
    <source>
        <dbReference type="ARBA" id="ARBA00022801"/>
    </source>
</evidence>
<dbReference type="Pfam" id="PF08675">
    <property type="entry name" value="RNA_bind"/>
    <property type="match status" value="1"/>
</dbReference>
<dbReference type="SUPFAM" id="SSF53098">
    <property type="entry name" value="Ribonuclease H-like"/>
    <property type="match status" value="1"/>
</dbReference>
<evidence type="ECO:0000313" key="17">
    <source>
        <dbReference type="EMBL" id="ESO93334.1"/>
    </source>
</evidence>
<keyword evidence="10" id="KW-0378">Hydrolase</keyword>
<organism evidence="17 18">
    <name type="scientific">Lottia gigantea</name>
    <name type="common">Giant owl limpet</name>
    <dbReference type="NCBI Taxonomy" id="225164"/>
    <lineage>
        <taxon>Eukaryota</taxon>
        <taxon>Metazoa</taxon>
        <taxon>Spiralia</taxon>
        <taxon>Lophotrochozoa</taxon>
        <taxon>Mollusca</taxon>
        <taxon>Gastropoda</taxon>
        <taxon>Patellogastropoda</taxon>
        <taxon>Lottioidea</taxon>
        <taxon>Lottiidae</taxon>
        <taxon>Lottia</taxon>
    </lineage>
</organism>
<evidence type="ECO:0000256" key="1">
    <source>
        <dbReference type="ARBA" id="ARBA00001663"/>
    </source>
</evidence>
<gene>
    <name evidence="17" type="ORF">LOTGIDRAFT_216162</name>
</gene>
<dbReference type="RefSeq" id="XP_009056029.1">
    <property type="nucleotide sequence ID" value="XM_009057781.1"/>
</dbReference>
<keyword evidence="13" id="KW-0539">Nucleus</keyword>
<dbReference type="GeneID" id="20246621"/>
<dbReference type="OrthoDB" id="1432093at2759"/>
<dbReference type="STRING" id="225164.V4BWG5"/>
<keyword evidence="11" id="KW-0269">Exonuclease</keyword>
<dbReference type="Pfam" id="PF04857">
    <property type="entry name" value="CAF1"/>
    <property type="match status" value="1"/>
</dbReference>
<keyword evidence="7" id="KW-0963">Cytoplasm</keyword>
<protein>
    <recommendedName>
        <fullName evidence="6">Poly(A)-specific ribonuclease PARN</fullName>
        <ecNumber evidence="5">3.1.13.4</ecNumber>
    </recommendedName>
    <alternativeName>
        <fullName evidence="14">Polyadenylate-specific ribonuclease</fullName>
    </alternativeName>
</protein>
<dbReference type="InterPro" id="IPR035979">
    <property type="entry name" value="RBD_domain_sf"/>
</dbReference>
<dbReference type="OMA" id="LTTCHED"/>
<evidence type="ECO:0000256" key="5">
    <source>
        <dbReference type="ARBA" id="ARBA00012161"/>
    </source>
</evidence>
<dbReference type="InterPro" id="IPR036867">
    <property type="entry name" value="R3H_dom_sf"/>
</dbReference>
<evidence type="ECO:0000256" key="11">
    <source>
        <dbReference type="ARBA" id="ARBA00022839"/>
    </source>
</evidence>
<reference evidence="17 18" key="1">
    <citation type="journal article" date="2013" name="Nature">
        <title>Insights into bilaterian evolution from three spiralian genomes.</title>
        <authorList>
            <person name="Simakov O."/>
            <person name="Marletaz F."/>
            <person name="Cho S.J."/>
            <person name="Edsinger-Gonzales E."/>
            <person name="Havlak P."/>
            <person name="Hellsten U."/>
            <person name="Kuo D.H."/>
            <person name="Larsson T."/>
            <person name="Lv J."/>
            <person name="Arendt D."/>
            <person name="Savage R."/>
            <person name="Osoegawa K."/>
            <person name="de Jong P."/>
            <person name="Grimwood J."/>
            <person name="Chapman J.A."/>
            <person name="Shapiro H."/>
            <person name="Aerts A."/>
            <person name="Otillar R.P."/>
            <person name="Terry A.Y."/>
            <person name="Boore J.L."/>
            <person name="Grigoriev I.V."/>
            <person name="Lindberg D.R."/>
            <person name="Seaver E.C."/>
            <person name="Weisblat D.A."/>
            <person name="Putnam N.H."/>
            <person name="Rokhsar D.S."/>
        </authorList>
    </citation>
    <scope>NUCLEOTIDE SEQUENCE [LARGE SCALE GENOMIC DNA]</scope>
</reference>
<dbReference type="PANTHER" id="PTHR15092">
    <property type="entry name" value="POLY A -SPECIFIC RIBONUCLEASE/TARGET OF EGR1, MEMBER 1"/>
    <property type="match status" value="1"/>
</dbReference>
<dbReference type="GO" id="GO:0005634">
    <property type="term" value="C:nucleus"/>
    <property type="evidence" value="ECO:0007669"/>
    <property type="project" value="UniProtKB-SubCell"/>
</dbReference>
<comment type="catalytic activity">
    <reaction evidence="1">
        <text>Exonucleolytic cleavage of poly(A) to 5'-AMP.</text>
        <dbReference type="EC" id="3.1.13.4"/>
    </reaction>
</comment>
<comment type="similarity">
    <text evidence="4">Belongs to the CAF1 family.</text>
</comment>
<proteinExistence type="inferred from homology"/>
<dbReference type="InterPro" id="IPR034042">
    <property type="entry name" value="PARN_R3H"/>
</dbReference>
<feature type="non-terminal residue" evidence="17">
    <location>
        <position position="479"/>
    </location>
</feature>
<feature type="domain" description="R3H" evidence="16">
    <location>
        <begin position="115"/>
        <end position="181"/>
    </location>
</feature>
<dbReference type="InterPro" id="IPR012337">
    <property type="entry name" value="RNaseH-like_sf"/>
</dbReference>
<evidence type="ECO:0000256" key="13">
    <source>
        <dbReference type="ARBA" id="ARBA00023242"/>
    </source>
</evidence>
<dbReference type="FunFam" id="3.30.420.10:FF:000120">
    <property type="entry name" value="Poly(A)-specific ribonuclease PARN"/>
    <property type="match status" value="1"/>
</dbReference>
<dbReference type="Proteomes" id="UP000030746">
    <property type="component" value="Unassembled WGS sequence"/>
</dbReference>
<dbReference type="PANTHER" id="PTHR15092:SF44">
    <property type="entry name" value="POLY(A)-SPECIFIC RIBONUCLEASE PARN"/>
    <property type="match status" value="1"/>
</dbReference>